<comment type="similarity">
    <text evidence="1">Belongs to the GSP E family.</text>
</comment>
<dbReference type="Gene3D" id="3.40.50.300">
    <property type="entry name" value="P-loop containing nucleotide triphosphate hydrolases"/>
    <property type="match status" value="1"/>
</dbReference>
<evidence type="ECO:0000256" key="2">
    <source>
        <dbReference type="ARBA" id="ARBA00022741"/>
    </source>
</evidence>
<evidence type="ECO:0000259" key="4">
    <source>
        <dbReference type="PROSITE" id="PS00662"/>
    </source>
</evidence>
<sequence>MSRTERTEEATSPRRFAYGFAKDAGVVLLDGQGGAPVIGVKGDAAGVPVADPWAVIEAYRAAGGADVEVLPSGVFERRLSEVYSAEGLSSATFEDEGTEDLSALAEGLPATADLLDTEDDAPVIRLINALIAEAIKTRASDIHVEPYETALKIRMRIDGVMREVLELPARMTPVLTSRIKVMSRLDIAEKRVPQDGRISLSMGGRLIDVRVSTLPSRFGERVVMRILDQEQAKLDLDLLGMPAETLRRFRTLLKRKKGVILITGPTGSGKTTTLYSALTELKDGNDTIMTVEDPVEYVLDGIAQTQVNPKVGLTFAAGLRAILRQDPDIVLVGEVRDVETAKIAMEFSLTGHLALSTVHTNSAVGAITRLRDVGVESYLLSSTVAGIMAQRLVRKLCEACKAPREASTAELVMMGAEGPVTVYDPQGCARCNGTGYEGRIGLYELVVADEGFRQLVHDDATEAAMERHAFQHAQTLAQAGWAHAREGTTSPEEVIRVVQEVDAT</sequence>
<keyword evidence="2" id="KW-0547">Nucleotide-binding</keyword>
<dbReference type="RefSeq" id="WP_183814866.1">
    <property type="nucleotide sequence ID" value="NZ_JACHOB010000001.1"/>
</dbReference>
<dbReference type="PANTHER" id="PTHR30258:SF27">
    <property type="entry name" value="BACTERIOPHAGE ADSORPTION PROTEIN B-RELATED"/>
    <property type="match status" value="1"/>
</dbReference>
<dbReference type="InterPro" id="IPR001482">
    <property type="entry name" value="T2SS/T4SS_dom"/>
</dbReference>
<protein>
    <submittedName>
        <fullName evidence="5">General secretion pathway protein E</fullName>
    </submittedName>
</protein>
<dbReference type="Gene3D" id="3.30.300.160">
    <property type="entry name" value="Type II secretion system, protein E, N-terminal domain"/>
    <property type="match status" value="1"/>
</dbReference>
<dbReference type="GO" id="GO:0005886">
    <property type="term" value="C:plasma membrane"/>
    <property type="evidence" value="ECO:0007669"/>
    <property type="project" value="TreeGrafter"/>
</dbReference>
<keyword evidence="6" id="KW-1185">Reference proteome</keyword>
<name>A0A840I043_9PROT</name>
<evidence type="ECO:0000256" key="1">
    <source>
        <dbReference type="ARBA" id="ARBA00006611"/>
    </source>
</evidence>
<dbReference type="InterPro" id="IPR027417">
    <property type="entry name" value="P-loop_NTPase"/>
</dbReference>
<proteinExistence type="inferred from homology"/>
<dbReference type="GO" id="GO:0016887">
    <property type="term" value="F:ATP hydrolysis activity"/>
    <property type="evidence" value="ECO:0007669"/>
    <property type="project" value="TreeGrafter"/>
</dbReference>
<reference evidence="5 6" key="1">
    <citation type="submission" date="2020-08" db="EMBL/GenBank/DDBJ databases">
        <title>Genomic Encyclopedia of Type Strains, Phase IV (KMG-IV): sequencing the most valuable type-strain genomes for metagenomic binning, comparative biology and taxonomic classification.</title>
        <authorList>
            <person name="Goeker M."/>
        </authorList>
    </citation>
    <scope>NUCLEOTIDE SEQUENCE [LARGE SCALE GENOMIC DNA]</scope>
    <source>
        <strain evidence="5 6">DSM 102850</strain>
    </source>
</reference>
<dbReference type="SUPFAM" id="SSF52540">
    <property type="entry name" value="P-loop containing nucleoside triphosphate hydrolases"/>
    <property type="match status" value="1"/>
</dbReference>
<dbReference type="Gene3D" id="3.30.450.90">
    <property type="match status" value="1"/>
</dbReference>
<dbReference type="FunFam" id="3.30.450.90:FF:000001">
    <property type="entry name" value="Type II secretion system ATPase GspE"/>
    <property type="match status" value="1"/>
</dbReference>
<dbReference type="Proteomes" id="UP000563524">
    <property type="component" value="Unassembled WGS sequence"/>
</dbReference>
<dbReference type="PANTHER" id="PTHR30258">
    <property type="entry name" value="TYPE II SECRETION SYSTEM PROTEIN GSPE-RELATED"/>
    <property type="match status" value="1"/>
</dbReference>
<dbReference type="SMART" id="SM00382">
    <property type="entry name" value="AAA"/>
    <property type="match status" value="1"/>
</dbReference>
<dbReference type="PROSITE" id="PS00662">
    <property type="entry name" value="T2SP_E"/>
    <property type="match status" value="1"/>
</dbReference>
<dbReference type="InterPro" id="IPR003593">
    <property type="entry name" value="AAA+_ATPase"/>
</dbReference>
<evidence type="ECO:0000313" key="5">
    <source>
        <dbReference type="EMBL" id="MBB4657624.1"/>
    </source>
</evidence>
<dbReference type="FunFam" id="3.40.50.300:FF:000398">
    <property type="entry name" value="Type IV pilus assembly ATPase PilB"/>
    <property type="match status" value="1"/>
</dbReference>
<organism evidence="5 6">
    <name type="scientific">Parvularcula dongshanensis</name>
    <dbReference type="NCBI Taxonomy" id="1173995"/>
    <lineage>
        <taxon>Bacteria</taxon>
        <taxon>Pseudomonadati</taxon>
        <taxon>Pseudomonadota</taxon>
        <taxon>Alphaproteobacteria</taxon>
        <taxon>Parvularculales</taxon>
        <taxon>Parvularculaceae</taxon>
        <taxon>Parvularcula</taxon>
    </lineage>
</organism>
<dbReference type="GO" id="GO:0015628">
    <property type="term" value="P:protein secretion by the type II secretion system"/>
    <property type="evidence" value="ECO:0007669"/>
    <property type="project" value="TreeGrafter"/>
</dbReference>
<dbReference type="AlphaFoldDB" id="A0A840I043"/>
<dbReference type="Pfam" id="PF00437">
    <property type="entry name" value="T2SSE"/>
    <property type="match status" value="1"/>
</dbReference>
<dbReference type="InterPro" id="IPR037257">
    <property type="entry name" value="T2SS_E_N_sf"/>
</dbReference>
<keyword evidence="3" id="KW-0067">ATP-binding</keyword>
<evidence type="ECO:0000256" key="3">
    <source>
        <dbReference type="ARBA" id="ARBA00022840"/>
    </source>
</evidence>
<accession>A0A840I043</accession>
<dbReference type="EMBL" id="JACHOB010000001">
    <property type="protein sequence ID" value="MBB4657624.1"/>
    <property type="molecule type" value="Genomic_DNA"/>
</dbReference>
<evidence type="ECO:0000313" key="6">
    <source>
        <dbReference type="Proteomes" id="UP000563524"/>
    </source>
</evidence>
<comment type="caution">
    <text evidence="5">The sequence shown here is derived from an EMBL/GenBank/DDBJ whole genome shotgun (WGS) entry which is preliminary data.</text>
</comment>
<feature type="domain" description="Bacterial type II secretion system protein E" evidence="4">
    <location>
        <begin position="323"/>
        <end position="337"/>
    </location>
</feature>
<gene>
    <name evidence="5" type="ORF">GGQ59_000124</name>
</gene>
<dbReference type="CDD" id="cd01129">
    <property type="entry name" value="PulE-GspE-like"/>
    <property type="match status" value="1"/>
</dbReference>
<dbReference type="GO" id="GO:0015627">
    <property type="term" value="C:type II protein secretion system complex"/>
    <property type="evidence" value="ECO:0007669"/>
    <property type="project" value="TreeGrafter"/>
</dbReference>
<dbReference type="GO" id="GO:0005524">
    <property type="term" value="F:ATP binding"/>
    <property type="evidence" value="ECO:0007669"/>
    <property type="project" value="UniProtKB-KW"/>
</dbReference>